<evidence type="ECO:0000259" key="9">
    <source>
        <dbReference type="Pfam" id="PF07715"/>
    </source>
</evidence>
<dbReference type="Pfam" id="PF13715">
    <property type="entry name" value="CarbopepD_reg_2"/>
    <property type="match status" value="1"/>
</dbReference>
<evidence type="ECO:0000313" key="10">
    <source>
        <dbReference type="EMBL" id="MBE9461662.1"/>
    </source>
</evidence>
<feature type="signal peptide" evidence="8">
    <location>
        <begin position="1"/>
        <end position="23"/>
    </location>
</feature>
<accession>A0ABR9W857</accession>
<dbReference type="Gene3D" id="2.60.40.1120">
    <property type="entry name" value="Carboxypeptidase-like, regulatory domain"/>
    <property type="match status" value="1"/>
</dbReference>
<dbReference type="Gene3D" id="2.170.130.10">
    <property type="entry name" value="TonB-dependent receptor, plug domain"/>
    <property type="match status" value="1"/>
</dbReference>
<dbReference type="Proteomes" id="UP000634134">
    <property type="component" value="Unassembled WGS sequence"/>
</dbReference>
<feature type="domain" description="TonB-dependent receptor plug" evidence="9">
    <location>
        <begin position="120"/>
        <end position="227"/>
    </location>
</feature>
<dbReference type="NCBIfam" id="TIGR04056">
    <property type="entry name" value="OMP_RagA_SusC"/>
    <property type="match status" value="1"/>
</dbReference>
<keyword evidence="3 7" id="KW-1134">Transmembrane beta strand</keyword>
<evidence type="ECO:0000256" key="8">
    <source>
        <dbReference type="SAM" id="SignalP"/>
    </source>
</evidence>
<dbReference type="InterPro" id="IPR012910">
    <property type="entry name" value="Plug_dom"/>
</dbReference>
<protein>
    <submittedName>
        <fullName evidence="10">TonB-dependent receptor</fullName>
    </submittedName>
</protein>
<dbReference type="SUPFAM" id="SSF49464">
    <property type="entry name" value="Carboxypeptidase regulatory domain-like"/>
    <property type="match status" value="1"/>
</dbReference>
<dbReference type="InterPro" id="IPR023997">
    <property type="entry name" value="TonB-dep_OMP_SusC/RagA_CS"/>
</dbReference>
<evidence type="ECO:0000256" key="5">
    <source>
        <dbReference type="ARBA" id="ARBA00023136"/>
    </source>
</evidence>
<keyword evidence="6 7" id="KW-0998">Cell outer membrane</keyword>
<proteinExistence type="inferred from homology"/>
<keyword evidence="4 7" id="KW-0812">Transmembrane</keyword>
<dbReference type="SUPFAM" id="SSF56935">
    <property type="entry name" value="Porins"/>
    <property type="match status" value="1"/>
</dbReference>
<dbReference type="InterPro" id="IPR008969">
    <property type="entry name" value="CarboxyPept-like_regulatory"/>
</dbReference>
<dbReference type="PROSITE" id="PS52016">
    <property type="entry name" value="TONB_DEPENDENT_REC_3"/>
    <property type="match status" value="1"/>
</dbReference>
<comment type="caution">
    <text evidence="10">The sequence shown here is derived from an EMBL/GenBank/DDBJ whole genome shotgun (WGS) entry which is preliminary data.</text>
</comment>
<keyword evidence="2 7" id="KW-0813">Transport</keyword>
<sequence>MKFSDILFRLFLLLPLLAGQVKAQNSSPAELAGTVEDINKNPVSGMSISVQEGGIETMTDEQGKFKILAVKGDVLIFSKPGYLTYYHTVVSQEALKLQLSKTLPEAGMQDDVFIPFGIRKKREINGAVSTLKASTLPQIPSSSLTNLFAGQLPGLNVWQTGTLPGRDETTIVIRNRATFAGTNVPLVLVDGVARDFSDMDLSEIESVNVLKDAASLAWYGNRAANGVLLITTKRGNADKTRFTYDMQIGTQQPTVLAKPLDSYNFATLYNQALKNDGFSPLYNQQTLDGYKSNTDPYQFPNNNFVKDFFKDNALVQRHVLTASGGSKAVRYFTNLSYFNQGGLFNHTDNPLFNSNVGYRRYNLRTNLDIQVTPLLTVQLDMAGRIEDRREPGSTSATFLSTVFGTPSNAFPLRNEDGSYGGNNLFRSNPLAQLNSQGNRSEVTRVLLGTLNANHKLDFWLKGLSANVFYTFDIQGRYLSGRSQDYEVYERSTSGVLTRFGTQTPLGYVAATFADNIRTNELWTGFDYDRSFGKHDIKITTRYQQAVTFNPTRLQDKRQGFSGRASYAFNNRYYADLVASYTGADNYMPGKQFGFFPAIAAGWVISEENFLKNLSALSYLKLRAAYGKAGNSLTGETNKFPYAYLYNPASGSYAFGTSFAAQAGASEATLPNPDITWETAYKTDLGIDAKFFKNSLSLYANYFNESRKNILTNPTYPSILGLATYRINGGETRLRGFEGSIDFTEKFGEVTLSIGGNFTYAKNKILRITESAGLADYQKQAGHNIGAVTDYGKLMLASDGIFKTQQEIDASPVQRFAARLQPGDIKYKDINGDGVIDNYDRVTTDYNDTPNTYYGFHLGAKYKAFDFSLIGQGVSGRTINIRTLVMAGTNNTGYINQFSTQAWTTANPNAPYPRLGISDRGNNIADSDFWLRSGDYLRLKSIELGYTLSAGFMQKLNIRSLRVYANAFNLLNFNKTGLNVDPEMPFSGYNSYPYVRTLTAGLNLKF</sequence>
<evidence type="ECO:0000313" key="11">
    <source>
        <dbReference type="Proteomes" id="UP000634134"/>
    </source>
</evidence>
<dbReference type="Gene3D" id="2.40.170.20">
    <property type="entry name" value="TonB-dependent receptor, beta-barrel domain"/>
    <property type="match status" value="1"/>
</dbReference>
<evidence type="ECO:0000256" key="6">
    <source>
        <dbReference type="ARBA" id="ARBA00023237"/>
    </source>
</evidence>
<gene>
    <name evidence="10" type="ORF">IEE83_07185</name>
</gene>
<evidence type="ECO:0000256" key="1">
    <source>
        <dbReference type="ARBA" id="ARBA00004571"/>
    </source>
</evidence>
<keyword evidence="8" id="KW-0732">Signal</keyword>
<dbReference type="RefSeq" id="WP_194119927.1">
    <property type="nucleotide sequence ID" value="NZ_JACYGY010000001.1"/>
</dbReference>
<feature type="chain" id="PRO_5046350744" evidence="8">
    <location>
        <begin position="24"/>
        <end position="1005"/>
    </location>
</feature>
<dbReference type="Pfam" id="PF07715">
    <property type="entry name" value="Plug"/>
    <property type="match status" value="1"/>
</dbReference>
<comment type="subcellular location">
    <subcellularLocation>
        <location evidence="1 7">Cell outer membrane</location>
        <topology evidence="1 7">Multi-pass membrane protein</topology>
    </subcellularLocation>
</comment>
<keyword evidence="10" id="KW-0675">Receptor</keyword>
<organism evidence="10 11">
    <name type="scientific">Dyadobacter subterraneus</name>
    <dbReference type="NCBI Taxonomy" id="2773304"/>
    <lineage>
        <taxon>Bacteria</taxon>
        <taxon>Pseudomonadati</taxon>
        <taxon>Bacteroidota</taxon>
        <taxon>Cytophagia</taxon>
        <taxon>Cytophagales</taxon>
        <taxon>Spirosomataceae</taxon>
        <taxon>Dyadobacter</taxon>
    </lineage>
</organism>
<dbReference type="InterPro" id="IPR023996">
    <property type="entry name" value="TonB-dep_OMP_SusC/RagA"/>
</dbReference>
<dbReference type="EMBL" id="JACYGY010000001">
    <property type="protein sequence ID" value="MBE9461662.1"/>
    <property type="molecule type" value="Genomic_DNA"/>
</dbReference>
<comment type="similarity">
    <text evidence="7">Belongs to the TonB-dependent receptor family.</text>
</comment>
<evidence type="ECO:0000256" key="2">
    <source>
        <dbReference type="ARBA" id="ARBA00022448"/>
    </source>
</evidence>
<reference evidence="11" key="1">
    <citation type="submission" date="2023-07" db="EMBL/GenBank/DDBJ databases">
        <title>Dyadobacter sp. nov 'subterranea' isolated from contaminted grondwater.</title>
        <authorList>
            <person name="Szabo I."/>
            <person name="Al-Omari J."/>
            <person name="Szerdahelyi S.G."/>
            <person name="Rado J."/>
        </authorList>
    </citation>
    <scope>NUCLEOTIDE SEQUENCE [LARGE SCALE GENOMIC DNA]</scope>
    <source>
        <strain evidence="11">UP-52</strain>
    </source>
</reference>
<name>A0ABR9W857_9BACT</name>
<evidence type="ECO:0000256" key="7">
    <source>
        <dbReference type="PROSITE-ProRule" id="PRU01360"/>
    </source>
</evidence>
<keyword evidence="5 7" id="KW-0472">Membrane</keyword>
<dbReference type="InterPro" id="IPR039426">
    <property type="entry name" value="TonB-dep_rcpt-like"/>
</dbReference>
<dbReference type="NCBIfam" id="TIGR04057">
    <property type="entry name" value="SusC_RagA_signa"/>
    <property type="match status" value="1"/>
</dbReference>
<keyword evidence="11" id="KW-1185">Reference proteome</keyword>
<dbReference type="InterPro" id="IPR037066">
    <property type="entry name" value="Plug_dom_sf"/>
</dbReference>
<dbReference type="InterPro" id="IPR036942">
    <property type="entry name" value="Beta-barrel_TonB_sf"/>
</dbReference>
<evidence type="ECO:0000256" key="4">
    <source>
        <dbReference type="ARBA" id="ARBA00022692"/>
    </source>
</evidence>
<evidence type="ECO:0000256" key="3">
    <source>
        <dbReference type="ARBA" id="ARBA00022452"/>
    </source>
</evidence>